<sequence>MTKLYDVITAYTVPIFLITYIILFGLTTKEESLSAELSYVDVWIGLTAFWYTVELHVIFATLFRIYTNNRGRVKPPPSYEKVLEMDKQAKKSKPPTYEESQSVYTILNLESLSQTVAQQNADRELSASVV</sequence>
<keyword evidence="1" id="KW-0472">Membrane</keyword>
<gene>
    <name evidence="2" type="ORF">EVEC_LOCUS8571</name>
</gene>
<evidence type="ECO:0000313" key="2">
    <source>
        <dbReference type="EMBL" id="VDD93820.1"/>
    </source>
</evidence>
<dbReference type="EMBL" id="UXUI01009486">
    <property type="protein sequence ID" value="VDD93820.1"/>
    <property type="molecule type" value="Genomic_DNA"/>
</dbReference>
<evidence type="ECO:0000313" key="4">
    <source>
        <dbReference type="WBParaSite" id="EVEC_0000913001-mRNA-1"/>
    </source>
</evidence>
<reference evidence="2 3" key="2">
    <citation type="submission" date="2018-10" db="EMBL/GenBank/DDBJ databases">
        <authorList>
            <consortium name="Pathogen Informatics"/>
        </authorList>
    </citation>
    <scope>NUCLEOTIDE SEQUENCE [LARGE SCALE GENOMIC DNA]</scope>
</reference>
<reference evidence="4" key="1">
    <citation type="submission" date="2017-02" db="UniProtKB">
        <authorList>
            <consortium name="WormBaseParasite"/>
        </authorList>
    </citation>
    <scope>IDENTIFICATION</scope>
</reference>
<keyword evidence="1" id="KW-1133">Transmembrane helix</keyword>
<name>A0A0N4VEL5_ENTVE</name>
<keyword evidence="1" id="KW-0812">Transmembrane</keyword>
<dbReference type="AlphaFoldDB" id="A0A0N4VEL5"/>
<accession>A0A0N4VEL5</accession>
<feature type="transmembrane region" description="Helical" evidence="1">
    <location>
        <begin position="7"/>
        <end position="28"/>
    </location>
</feature>
<evidence type="ECO:0000313" key="3">
    <source>
        <dbReference type="Proteomes" id="UP000274131"/>
    </source>
</evidence>
<protein>
    <submittedName>
        <fullName evidence="4">Neur_chan_memb domain-containing protein</fullName>
    </submittedName>
</protein>
<dbReference type="WBParaSite" id="EVEC_0000913001-mRNA-1">
    <property type="protein sequence ID" value="EVEC_0000913001-mRNA-1"/>
    <property type="gene ID" value="EVEC_0000913001"/>
</dbReference>
<proteinExistence type="predicted"/>
<dbReference type="Proteomes" id="UP000274131">
    <property type="component" value="Unassembled WGS sequence"/>
</dbReference>
<evidence type="ECO:0000256" key="1">
    <source>
        <dbReference type="SAM" id="Phobius"/>
    </source>
</evidence>
<keyword evidence="3" id="KW-1185">Reference proteome</keyword>
<organism evidence="4">
    <name type="scientific">Enterobius vermicularis</name>
    <name type="common">Human pinworm</name>
    <dbReference type="NCBI Taxonomy" id="51028"/>
    <lineage>
        <taxon>Eukaryota</taxon>
        <taxon>Metazoa</taxon>
        <taxon>Ecdysozoa</taxon>
        <taxon>Nematoda</taxon>
        <taxon>Chromadorea</taxon>
        <taxon>Rhabditida</taxon>
        <taxon>Spirurina</taxon>
        <taxon>Oxyuridomorpha</taxon>
        <taxon>Oxyuroidea</taxon>
        <taxon>Oxyuridae</taxon>
        <taxon>Enterobius</taxon>
    </lineage>
</organism>
<feature type="transmembrane region" description="Helical" evidence="1">
    <location>
        <begin position="48"/>
        <end position="66"/>
    </location>
</feature>